<name>A0A369KZV9_9BACT</name>
<sequence length="834" mass="96758">MKTIIIQKKIFNMLILLITKMFMSSQFAEAKDENNIYLDLSNEEITNVAVELTTNCTTKNLLNQIYGNGKHNIPLYIKVVALNKNGKKVPIKKEDILKFSKIQVERWGKDVSLIVKKENKNNMLKSEDLLEISKNIEAILHRLIRVLWEGILENDILLGDEGKENNKITIEKNEILRILRLISSVVYGEILEILWREEISLVDISLGRRVLLSDDESLDEEVLLFDEKYDNNKIYMIKKDVVDLLRKISARICVKILKEIWGEDISLDDIIWEEDVLLNIEKEGNILVSIGKRDVLKILKITRNKIFKEILREREKKDVSLVDEEKENNKITIEKNEILNILKIIPAKIYRERWVEDVLVGDEEKEKNKISIEENRILSDLRLILSQIWVEILKKTWGENFSLDDITWGQGILLDDKMSIEGISLDGDSMVSIDKNSMLGNLRFISARILSEILWKLWGQFVPLDDIIWEEDISLDDEKNENNKISIGKKEMLVFLQIIPDNIMTEILRERWGQEVWLDDEGKEKNKINIEKNEIVKILKIIPDKILGEIWKKDVFLDDESYGEDVLLGDEKKENDEYSIITSPNEYTKCTGGLKNIKYDNGFYFKSNVSGETVNLGAKFYYQDKEGKHEVSTSDDEKVKINLLSNPLSGVSSEDLFGIKLTGEYYDSILVNSDNYRLFKIFPLVDKFPTLSKTKLLKTRLTNKDTGESSGFLKVKFNDRQIKNGNFVMKIDYFKQTRGGYGESKRSFNKGFLISGLKKANSEYKADKLTVGKNNDRNLSLNDISHQDFGFMTLSDSGTPLHAWEYQHYVPFLLELYGYDLYGNYFVSHVQEKF</sequence>
<feature type="chain" id="PRO_5017026293" evidence="1">
    <location>
        <begin position="31"/>
        <end position="834"/>
    </location>
</feature>
<evidence type="ECO:0000256" key="1">
    <source>
        <dbReference type="SAM" id="SignalP"/>
    </source>
</evidence>
<comment type="caution">
    <text evidence="2">The sequence shown here is derived from an EMBL/GenBank/DDBJ whole genome shotgun (WGS) entry which is preliminary data.</text>
</comment>
<evidence type="ECO:0000313" key="3">
    <source>
        <dbReference type="Proteomes" id="UP000253934"/>
    </source>
</evidence>
<keyword evidence="3" id="KW-1185">Reference proteome</keyword>
<dbReference type="Proteomes" id="UP000253934">
    <property type="component" value="Unassembled WGS sequence"/>
</dbReference>
<proteinExistence type="predicted"/>
<accession>A0A369KZV9</accession>
<protein>
    <submittedName>
        <fullName evidence="2">Uncharacterized protein</fullName>
    </submittedName>
</protein>
<dbReference type="AlphaFoldDB" id="A0A369KZV9"/>
<evidence type="ECO:0000313" key="2">
    <source>
        <dbReference type="EMBL" id="RDB36736.1"/>
    </source>
</evidence>
<gene>
    <name evidence="2" type="ORF">DCC88_03565</name>
</gene>
<reference evidence="2" key="1">
    <citation type="submission" date="2018-04" db="EMBL/GenBank/DDBJ databases">
        <title>Draft genome sequence of the Candidatus Spirobacillus cienkowskii, a pathogen of freshwater Daphnia species, reconstructed from hemolymph metagenomic reads.</title>
        <authorList>
            <person name="Bresciani L."/>
            <person name="Lemos L.N."/>
            <person name="Wale N."/>
            <person name="Lin J.Y."/>
            <person name="Fernandes G.R."/>
            <person name="Duffy M.A."/>
            <person name="Rodrigues J.M."/>
        </authorList>
    </citation>
    <scope>NUCLEOTIDE SEQUENCE [LARGE SCALE GENOMIC DNA]</scope>
    <source>
        <strain evidence="2">Binning01</strain>
    </source>
</reference>
<organism evidence="2 3">
    <name type="scientific">Spirobacillus cienkowskii</name>
    <dbReference type="NCBI Taxonomy" id="495820"/>
    <lineage>
        <taxon>Bacteria</taxon>
        <taxon>Pseudomonadati</taxon>
        <taxon>Bdellovibrionota</taxon>
        <taxon>Oligoflexia</taxon>
        <taxon>Silvanigrellales</taxon>
        <taxon>Spirobacillus</taxon>
    </lineage>
</organism>
<feature type="signal peptide" evidence="1">
    <location>
        <begin position="1"/>
        <end position="30"/>
    </location>
</feature>
<dbReference type="EMBL" id="QOVW01000033">
    <property type="protein sequence ID" value="RDB36736.1"/>
    <property type="molecule type" value="Genomic_DNA"/>
</dbReference>
<keyword evidence="1" id="KW-0732">Signal</keyword>